<comment type="caution">
    <text evidence="1">The sequence shown here is derived from an EMBL/GenBank/DDBJ whole genome shotgun (WGS) entry which is preliminary data.</text>
</comment>
<reference evidence="1 2" key="1">
    <citation type="journal article" date="2017" name="Environ. Microbiol. Rep.">
        <title>Genetic diversity of marine anaerobic ammonium-oxidizing bacteria as revealed by genomic and proteomic analyses of 'Candidatus Scalindua japonica'.</title>
        <authorList>
            <person name="Oshiki M."/>
            <person name="Mizuto K."/>
            <person name="Kimura Z."/>
            <person name="Kindaichi T."/>
            <person name="Satoh H."/>
            <person name="Okabe S."/>
        </authorList>
    </citation>
    <scope>NUCLEOTIDE SEQUENCE [LARGE SCALE GENOMIC DNA]</scope>
    <source>
        <strain evidence="2">husup-a2</strain>
    </source>
</reference>
<evidence type="ECO:0000313" key="2">
    <source>
        <dbReference type="Proteomes" id="UP000218542"/>
    </source>
</evidence>
<dbReference type="EMBL" id="BAOS01000006">
    <property type="protein sequence ID" value="GAX60189.1"/>
    <property type="molecule type" value="Genomic_DNA"/>
</dbReference>
<name>A0A286TWC6_9BACT</name>
<gene>
    <name evidence="1" type="ORF">SCALIN_C06_0008</name>
</gene>
<dbReference type="Proteomes" id="UP000218542">
    <property type="component" value="Unassembled WGS sequence"/>
</dbReference>
<keyword evidence="2" id="KW-1185">Reference proteome</keyword>
<dbReference type="AlphaFoldDB" id="A0A286TWC6"/>
<feature type="non-terminal residue" evidence="1">
    <location>
        <position position="1"/>
    </location>
</feature>
<evidence type="ECO:0000313" key="1">
    <source>
        <dbReference type="EMBL" id="GAX60189.1"/>
    </source>
</evidence>
<protein>
    <submittedName>
        <fullName evidence="1">Citrate synthase</fullName>
    </submittedName>
</protein>
<accession>A0A286TWC6</accession>
<organism evidence="1 2">
    <name type="scientific">Candidatus Scalindua japonica</name>
    <dbReference type="NCBI Taxonomy" id="1284222"/>
    <lineage>
        <taxon>Bacteria</taxon>
        <taxon>Pseudomonadati</taxon>
        <taxon>Planctomycetota</taxon>
        <taxon>Candidatus Brocadiia</taxon>
        <taxon>Candidatus Brocadiales</taxon>
        <taxon>Candidatus Scalinduaceae</taxon>
        <taxon>Candidatus Scalindua</taxon>
    </lineage>
</organism>
<proteinExistence type="predicted"/>
<sequence length="39" mass="4460">NRGLTPRAFVDEMKVKEKNIPGIGHRIKSVQNRMFASSF</sequence>